<comment type="caution">
    <text evidence="1">The sequence shown here is derived from an EMBL/GenBank/DDBJ whole genome shotgun (WGS) entry which is preliminary data.</text>
</comment>
<organism evidence="1 2">
    <name type="scientific">Bradyrhizobium diazoefficiens SEMIA 5080</name>
    <dbReference type="NCBI Taxonomy" id="754504"/>
    <lineage>
        <taxon>Bacteria</taxon>
        <taxon>Pseudomonadati</taxon>
        <taxon>Pseudomonadota</taxon>
        <taxon>Alphaproteobacteria</taxon>
        <taxon>Hyphomicrobiales</taxon>
        <taxon>Nitrobacteraceae</taxon>
        <taxon>Bradyrhizobium</taxon>
    </lineage>
</organism>
<reference evidence="1 2" key="1">
    <citation type="journal article" date="2014" name="BMC Genomics">
        <title>Comparative genomics of Bradyrhizobium japonicum CPAC 15 and Bradyrhizobium diazoefficiens CPAC 7: elite model strains for understanding symbiotic performance with soybean.</title>
        <authorList>
            <person name="Siqueira A.F."/>
            <person name="Ormeno-Orrillo E."/>
            <person name="Souza R.C."/>
            <person name="Rodrigues E.P."/>
            <person name="Almeida L.G."/>
            <person name="Barcellos F.G."/>
            <person name="Batista J.S."/>
            <person name="Nakatami A.S."/>
            <person name="Martinez-Romero E."/>
            <person name="Vasconcelos A.T."/>
            <person name="Hungria M."/>
        </authorList>
    </citation>
    <scope>NUCLEOTIDE SEQUENCE [LARGE SCALE GENOMIC DNA]</scope>
    <source>
        <strain evidence="1 2">SEMIA 5080</strain>
    </source>
</reference>
<evidence type="ECO:0000313" key="1">
    <source>
        <dbReference type="EMBL" id="KGJ68254.1"/>
    </source>
</evidence>
<evidence type="ECO:0000313" key="2">
    <source>
        <dbReference type="Proteomes" id="UP000024900"/>
    </source>
</evidence>
<gene>
    <name evidence="1" type="ORF">BJA5080_00850</name>
</gene>
<proteinExistence type="predicted"/>
<dbReference type="Proteomes" id="UP000024900">
    <property type="component" value="Unassembled WGS sequence"/>
</dbReference>
<dbReference type="AlphaFoldDB" id="A0A837CG09"/>
<accession>A0A837CG09</accession>
<sequence>MFLRLAFGGLQRHAAIDHLHLGAGVGQHNCCSAAVADAVARGAAAADERHLAGEAGIVLRALHPVSSRYFRAN</sequence>
<dbReference type="EMBL" id="ADOU02000004">
    <property type="protein sequence ID" value="KGJ68254.1"/>
    <property type="molecule type" value="Genomic_DNA"/>
</dbReference>
<name>A0A837CG09_9BRAD</name>
<protein>
    <submittedName>
        <fullName evidence="1">Uncharacterized protein</fullName>
    </submittedName>
</protein>